<evidence type="ECO:0000313" key="3">
    <source>
        <dbReference type="Proteomes" id="UP000036951"/>
    </source>
</evidence>
<evidence type="ECO:0000256" key="1">
    <source>
        <dbReference type="SAM" id="Phobius"/>
    </source>
</evidence>
<keyword evidence="1" id="KW-0812">Transmembrane</keyword>
<reference evidence="2 3" key="1">
    <citation type="submission" date="2015-06" db="EMBL/GenBank/DDBJ databases">
        <title>Prevotella sp. 109, sp. nov., a novel member of the family Prevotellaceae isolated from human faeces.</title>
        <authorList>
            <person name="Shkoporov A.N."/>
            <person name="Chaplin A.V."/>
            <person name="Kafarskaia L.I."/>
            <person name="Efimov B.A."/>
        </authorList>
    </citation>
    <scope>NUCLEOTIDE SEQUENCE [LARGE SCALE GENOMIC DNA]</scope>
    <source>
        <strain evidence="2 3">109</strain>
    </source>
</reference>
<dbReference type="AlphaFoldDB" id="A0A8E1UQV7"/>
<name>A0A8E1UQV7_9BACT</name>
<comment type="caution">
    <text evidence="2">The sequence shown here is derived from an EMBL/GenBank/DDBJ whole genome shotgun (WGS) entry which is preliminary data.</text>
</comment>
<keyword evidence="1" id="KW-0472">Membrane</keyword>
<accession>A0A8E1UQV7</accession>
<sequence length="63" mass="7169">MASTIEPPLKFKAIVNCLSIASNISKIGYKYPGIIQKTIIIAEIVDMIIVLFICFLHKNKWKF</sequence>
<evidence type="ECO:0000313" key="2">
    <source>
        <dbReference type="EMBL" id="KOO67182.1"/>
    </source>
</evidence>
<dbReference type="Proteomes" id="UP000036951">
    <property type="component" value="Unassembled WGS sequence"/>
</dbReference>
<dbReference type="EMBL" id="LFQU01000038">
    <property type="protein sequence ID" value="KOO67182.1"/>
    <property type="molecule type" value="Genomic_DNA"/>
</dbReference>
<proteinExistence type="predicted"/>
<keyword evidence="3" id="KW-1185">Reference proteome</keyword>
<protein>
    <submittedName>
        <fullName evidence="2">Uncharacterized protein</fullName>
    </submittedName>
</protein>
<gene>
    <name evidence="2" type="ORF">ACU52_13215</name>
</gene>
<keyword evidence="1" id="KW-1133">Transmembrane helix</keyword>
<feature type="transmembrane region" description="Helical" evidence="1">
    <location>
        <begin position="34"/>
        <end position="56"/>
    </location>
</feature>
<organism evidence="2 3">
    <name type="scientific">Xylanibacter rarus</name>
    <dbReference type="NCBI Taxonomy" id="1676614"/>
    <lineage>
        <taxon>Bacteria</taxon>
        <taxon>Pseudomonadati</taxon>
        <taxon>Bacteroidota</taxon>
        <taxon>Bacteroidia</taxon>
        <taxon>Bacteroidales</taxon>
        <taxon>Prevotellaceae</taxon>
        <taxon>Xylanibacter</taxon>
    </lineage>
</organism>